<evidence type="ECO:0000313" key="2">
    <source>
        <dbReference type="Proteomes" id="UP000050525"/>
    </source>
</evidence>
<comment type="caution">
    <text evidence="1">The sequence shown here is derived from an EMBL/GenBank/DDBJ whole genome shotgun (WGS) entry which is preliminary data.</text>
</comment>
<accession>A0A151N2P2</accession>
<name>A0A151N2P2_ALLMI</name>
<protein>
    <submittedName>
        <fullName evidence="1">Uncharacterized protein</fullName>
    </submittedName>
</protein>
<dbReference type="Proteomes" id="UP000050525">
    <property type="component" value="Unassembled WGS sequence"/>
</dbReference>
<dbReference type="AlphaFoldDB" id="A0A151N2P2"/>
<proteinExistence type="predicted"/>
<dbReference type="EMBL" id="AKHW03004113">
    <property type="protein sequence ID" value="KYO31018.1"/>
    <property type="molecule type" value="Genomic_DNA"/>
</dbReference>
<organism evidence="1 2">
    <name type="scientific">Alligator mississippiensis</name>
    <name type="common">American alligator</name>
    <dbReference type="NCBI Taxonomy" id="8496"/>
    <lineage>
        <taxon>Eukaryota</taxon>
        <taxon>Metazoa</taxon>
        <taxon>Chordata</taxon>
        <taxon>Craniata</taxon>
        <taxon>Vertebrata</taxon>
        <taxon>Euteleostomi</taxon>
        <taxon>Archelosauria</taxon>
        <taxon>Archosauria</taxon>
        <taxon>Crocodylia</taxon>
        <taxon>Alligatoridae</taxon>
        <taxon>Alligatorinae</taxon>
        <taxon>Alligator</taxon>
    </lineage>
</organism>
<evidence type="ECO:0000313" key="1">
    <source>
        <dbReference type="EMBL" id="KYO31018.1"/>
    </source>
</evidence>
<reference evidence="1 2" key="1">
    <citation type="journal article" date="2012" name="Genome Biol.">
        <title>Sequencing three crocodilian genomes to illuminate the evolution of archosaurs and amniotes.</title>
        <authorList>
            <person name="St John J.A."/>
            <person name="Braun E.L."/>
            <person name="Isberg S.R."/>
            <person name="Miles L.G."/>
            <person name="Chong A.Y."/>
            <person name="Gongora J."/>
            <person name="Dalzell P."/>
            <person name="Moran C."/>
            <person name="Bed'hom B."/>
            <person name="Abzhanov A."/>
            <person name="Burgess S.C."/>
            <person name="Cooksey A.M."/>
            <person name="Castoe T.A."/>
            <person name="Crawford N.G."/>
            <person name="Densmore L.D."/>
            <person name="Drew J.C."/>
            <person name="Edwards S.V."/>
            <person name="Faircloth B.C."/>
            <person name="Fujita M.K."/>
            <person name="Greenwold M.J."/>
            <person name="Hoffmann F.G."/>
            <person name="Howard J.M."/>
            <person name="Iguchi T."/>
            <person name="Janes D.E."/>
            <person name="Khan S.Y."/>
            <person name="Kohno S."/>
            <person name="de Koning A.J."/>
            <person name="Lance S.L."/>
            <person name="McCarthy F.M."/>
            <person name="McCormack J.E."/>
            <person name="Merchant M.E."/>
            <person name="Peterson D.G."/>
            <person name="Pollock D.D."/>
            <person name="Pourmand N."/>
            <person name="Raney B.J."/>
            <person name="Roessler K.A."/>
            <person name="Sanford J.R."/>
            <person name="Sawyer R.H."/>
            <person name="Schmidt C.J."/>
            <person name="Triplett E.W."/>
            <person name="Tuberville T.D."/>
            <person name="Venegas-Anaya M."/>
            <person name="Howard J.T."/>
            <person name="Jarvis E.D."/>
            <person name="Guillette L.J.Jr."/>
            <person name="Glenn T.C."/>
            <person name="Green R.E."/>
            <person name="Ray D.A."/>
        </authorList>
    </citation>
    <scope>NUCLEOTIDE SEQUENCE [LARGE SCALE GENOMIC DNA]</scope>
    <source>
        <strain evidence="1">KSC_2009_1</strain>
    </source>
</reference>
<keyword evidence="2" id="KW-1185">Reference proteome</keyword>
<sequence>MDGLPSLGRAYFKPLWCPETREQEETNPWAQKVSANSRPPSWYRDPRFKTLLELTAQLHFCLGIKEGKLPEKQSSTN</sequence>
<gene>
    <name evidence="1" type="ORF">Y1Q_0016395</name>
</gene>